<evidence type="ECO:0000313" key="4">
    <source>
        <dbReference type="EMBL" id="KAL3077064.1"/>
    </source>
</evidence>
<dbReference type="PANTHER" id="PTHR15715">
    <property type="entry name" value="CENTROSOMAL PROTEIN OF 170 KDA"/>
    <property type="match status" value="1"/>
</dbReference>
<dbReference type="EMBL" id="JBICBT010001235">
    <property type="protein sequence ID" value="KAL3077064.1"/>
    <property type="molecule type" value="Genomic_DNA"/>
</dbReference>
<dbReference type="Gene3D" id="2.60.200.20">
    <property type="match status" value="1"/>
</dbReference>
<dbReference type="SMART" id="SM00240">
    <property type="entry name" value="FHA"/>
    <property type="match status" value="1"/>
</dbReference>
<dbReference type="Proteomes" id="UP001620626">
    <property type="component" value="Unassembled WGS sequence"/>
</dbReference>
<keyword evidence="5" id="KW-1185">Reference proteome</keyword>
<evidence type="ECO:0000256" key="2">
    <source>
        <dbReference type="SAM" id="Phobius"/>
    </source>
</evidence>
<reference evidence="4 5" key="1">
    <citation type="submission" date="2024-10" db="EMBL/GenBank/DDBJ databases">
        <authorList>
            <person name="Kim D."/>
        </authorList>
    </citation>
    <scope>NUCLEOTIDE SEQUENCE [LARGE SCALE GENOMIC DNA]</scope>
    <source>
        <strain evidence="4">BH-2024</strain>
    </source>
</reference>
<dbReference type="InterPro" id="IPR051176">
    <property type="entry name" value="Cent_Immune-Sig_Mod"/>
</dbReference>
<feature type="transmembrane region" description="Helical" evidence="2">
    <location>
        <begin position="339"/>
        <end position="358"/>
    </location>
</feature>
<dbReference type="PROSITE" id="PS50006">
    <property type="entry name" value="FHA_DOMAIN"/>
    <property type="match status" value="1"/>
</dbReference>
<evidence type="ECO:0000313" key="5">
    <source>
        <dbReference type="Proteomes" id="UP001620626"/>
    </source>
</evidence>
<accession>A0ABD2IAB8</accession>
<dbReference type="AlphaFoldDB" id="A0ABD2IAB8"/>
<protein>
    <recommendedName>
        <fullName evidence="3">FHA domain-containing protein</fullName>
    </recommendedName>
</protein>
<proteinExistence type="predicted"/>
<feature type="domain" description="FHA" evidence="3">
    <location>
        <begin position="33"/>
        <end position="89"/>
    </location>
</feature>
<feature type="compositionally biased region" description="Low complexity" evidence="1">
    <location>
        <begin position="196"/>
        <end position="206"/>
    </location>
</feature>
<name>A0ABD2IAB8_9BILA</name>
<evidence type="ECO:0000259" key="3">
    <source>
        <dbReference type="PROSITE" id="PS50006"/>
    </source>
</evidence>
<organism evidence="4 5">
    <name type="scientific">Heterodera trifolii</name>
    <dbReference type="NCBI Taxonomy" id="157864"/>
    <lineage>
        <taxon>Eukaryota</taxon>
        <taxon>Metazoa</taxon>
        <taxon>Ecdysozoa</taxon>
        <taxon>Nematoda</taxon>
        <taxon>Chromadorea</taxon>
        <taxon>Rhabditida</taxon>
        <taxon>Tylenchina</taxon>
        <taxon>Tylenchomorpha</taxon>
        <taxon>Tylenchoidea</taxon>
        <taxon>Heteroderidae</taxon>
        <taxon>Heteroderinae</taxon>
        <taxon>Heterodera</taxon>
    </lineage>
</organism>
<dbReference type="PANTHER" id="PTHR15715:SF37">
    <property type="entry name" value="LD47843P"/>
    <property type="match status" value="1"/>
</dbReference>
<comment type="caution">
    <text evidence="4">The sequence shown here is derived from an EMBL/GenBank/DDBJ whole genome shotgun (WGS) entry which is preliminary data.</text>
</comment>
<keyword evidence="2" id="KW-0472">Membrane</keyword>
<sequence length="359" mass="38848">MTANSAPEIWILKPCSESHPFDERRIVVARKEVKIGRANALCQPSTNNAFFDCKVLSHNHAVLWLDGAGHLMIKDTGSANGTFLNTERLSVRGEFSEPRLLSCGDILQLGLKIIDTMNNEASGCVTCLVWCAGRRNADCGTFSTHYTIILNEHLYALEQSVKEAKQREIILEEKLQAQKQGKVMKLNDREMSLIKTAAPTTTTTATQVPDTNDEALPPKTKEAATQVPDINEAPPPKSKEAATQVPDTNDEALPPKTKEAATQVPDINEAPPPKSKEAATQVPDINEAPPPKSKEAATQVPGGDGPLPLLQQPVPPNAIVKMEAAIQMPQDGPTAADEMTAVVMAIVVLVFLIEFLSIL</sequence>
<dbReference type="Pfam" id="PF00498">
    <property type="entry name" value="FHA"/>
    <property type="match status" value="1"/>
</dbReference>
<keyword evidence="2" id="KW-0812">Transmembrane</keyword>
<dbReference type="InterPro" id="IPR008984">
    <property type="entry name" value="SMAD_FHA_dom_sf"/>
</dbReference>
<dbReference type="InterPro" id="IPR000253">
    <property type="entry name" value="FHA_dom"/>
</dbReference>
<evidence type="ECO:0000256" key="1">
    <source>
        <dbReference type="SAM" id="MobiDB-lite"/>
    </source>
</evidence>
<feature type="region of interest" description="Disordered" evidence="1">
    <location>
        <begin position="195"/>
        <end position="303"/>
    </location>
</feature>
<gene>
    <name evidence="4" type="ORF">niasHT_035898</name>
</gene>
<keyword evidence="2" id="KW-1133">Transmembrane helix</keyword>
<dbReference type="SUPFAM" id="SSF49879">
    <property type="entry name" value="SMAD/FHA domain"/>
    <property type="match status" value="1"/>
</dbReference>